<accession>A0A2X0MFX8</accession>
<feature type="compositionally biased region" description="Acidic residues" evidence="1">
    <location>
        <begin position="88"/>
        <end position="141"/>
    </location>
</feature>
<dbReference type="Proteomes" id="UP000249464">
    <property type="component" value="Unassembled WGS sequence"/>
</dbReference>
<feature type="region of interest" description="Disordered" evidence="1">
    <location>
        <begin position="1"/>
        <end position="41"/>
    </location>
</feature>
<keyword evidence="3" id="KW-1185">Reference proteome</keyword>
<proteinExistence type="predicted"/>
<evidence type="ECO:0000313" key="2">
    <source>
        <dbReference type="EMBL" id="SGY78841.1"/>
    </source>
</evidence>
<dbReference type="EMBL" id="FQNC01000048">
    <property type="protein sequence ID" value="SGY78841.1"/>
    <property type="molecule type" value="Genomic_DNA"/>
</dbReference>
<dbReference type="AlphaFoldDB" id="A0A2X0MFX8"/>
<feature type="region of interest" description="Disordered" evidence="1">
    <location>
        <begin position="62"/>
        <end position="215"/>
    </location>
</feature>
<sequence>MASTQVTDATSACSPSTTSPERERLEARTMPAPPPFLFDLPTQGSDVLNRLHAFLPQIRDANMRLEQQQKDGTSLSARDGDERAGLVDGDEDHEEQEEVVVLEEIESSDSSDSDDGDSDDNDSGDDDDDDDDDEDDDEDDSEGHPEVGQNSKRGVEQAGDEDPAMAQPRRSAASGLSHLLDIQGNSSSADSPDRPTKALPSSKGKITLIQEIDLT</sequence>
<reference evidence="2 3" key="1">
    <citation type="submission" date="2016-11" db="EMBL/GenBank/DDBJ databases">
        <authorList>
            <person name="Jaros S."/>
            <person name="Januszkiewicz K."/>
            <person name="Wedrychowicz H."/>
        </authorList>
    </citation>
    <scope>NUCLEOTIDE SEQUENCE [LARGE SCALE GENOMIC DNA]</scope>
</reference>
<evidence type="ECO:0000313" key="3">
    <source>
        <dbReference type="Proteomes" id="UP000249464"/>
    </source>
</evidence>
<name>A0A2X0MFX8_9BASI</name>
<evidence type="ECO:0000256" key="1">
    <source>
        <dbReference type="SAM" id="MobiDB-lite"/>
    </source>
</evidence>
<dbReference type="STRING" id="796604.A0A2X0MFX8"/>
<protein>
    <submittedName>
        <fullName evidence="2">BQ5605_C008g04970 protein</fullName>
    </submittedName>
</protein>
<organism evidence="2 3">
    <name type="scientific">Microbotryum silenes-dioicae</name>
    <dbReference type="NCBI Taxonomy" id="796604"/>
    <lineage>
        <taxon>Eukaryota</taxon>
        <taxon>Fungi</taxon>
        <taxon>Dikarya</taxon>
        <taxon>Basidiomycota</taxon>
        <taxon>Pucciniomycotina</taxon>
        <taxon>Microbotryomycetes</taxon>
        <taxon>Microbotryales</taxon>
        <taxon>Microbotryaceae</taxon>
        <taxon>Microbotryum</taxon>
    </lineage>
</organism>
<feature type="compositionally biased region" description="Low complexity" evidence="1">
    <location>
        <begin position="7"/>
        <end position="19"/>
    </location>
</feature>
<gene>
    <name evidence="2" type="primary">BQ5605_C008g04970</name>
    <name evidence="2" type="ORF">BQ5605_C008G04970</name>
</gene>